<keyword evidence="3 4" id="KW-1015">Disulfide bond</keyword>
<dbReference type="SMART" id="SM00181">
    <property type="entry name" value="EGF"/>
    <property type="match status" value="2"/>
</dbReference>
<feature type="domain" description="EGF-like" evidence="6">
    <location>
        <begin position="270"/>
        <end position="307"/>
    </location>
</feature>
<comment type="caution">
    <text evidence="7">The sequence shown here is derived from an EMBL/GenBank/DDBJ whole genome shotgun (WGS) entry which is preliminary data.</text>
</comment>
<evidence type="ECO:0000313" key="7">
    <source>
        <dbReference type="EMBL" id="KRY19531.1"/>
    </source>
</evidence>
<dbReference type="Proteomes" id="UP000054783">
    <property type="component" value="Unassembled WGS sequence"/>
</dbReference>
<dbReference type="PROSITE" id="PS01186">
    <property type="entry name" value="EGF_2"/>
    <property type="match status" value="1"/>
</dbReference>
<dbReference type="Gene3D" id="2.10.25.10">
    <property type="entry name" value="Laminin"/>
    <property type="match status" value="1"/>
</dbReference>
<dbReference type="AlphaFoldDB" id="A0A0V1A3U5"/>
<comment type="caution">
    <text evidence="4">Lacks conserved residue(s) required for the propagation of feature annotation.</text>
</comment>
<dbReference type="EMBL" id="JYDQ01000034">
    <property type="protein sequence ID" value="KRY19531.1"/>
    <property type="molecule type" value="Genomic_DNA"/>
</dbReference>
<evidence type="ECO:0000256" key="4">
    <source>
        <dbReference type="PROSITE-ProRule" id="PRU00076"/>
    </source>
</evidence>
<sequence length="310" mass="35842">MFEIVLLALIFSSFDHCFVAEDFYCPEFKLSSDLSSFSMVVKQVADECVSEVPEYHIFEQTFHIIDNFERACNYYYHGHLYWNRNRFIDKYSGARTNSSWYNQGYAIRKWDLDGPEEVATGISEGILRVDRLYRRKNMIQNESTIIYEDIITSIPKGGDFKVLLCSFIVHKSVKGNFEYYGEEAFNILWEPCTQRNSTIFYCSVPIPDKNRYVSIRPVVCKPGYEGFYCLLDSNSCERNFCNHSGQCFLGVEGDRCLCLPGFNGKKCEERVNPCIGVTCNNRGSCTVKNDHPVCVCNDENYTGAFCERRK</sequence>
<feature type="signal peptide" evidence="5">
    <location>
        <begin position="1"/>
        <end position="20"/>
    </location>
</feature>
<evidence type="ECO:0000313" key="8">
    <source>
        <dbReference type="Proteomes" id="UP000054783"/>
    </source>
</evidence>
<keyword evidence="8" id="KW-1185">Reference proteome</keyword>
<dbReference type="InterPro" id="IPR000742">
    <property type="entry name" value="EGF"/>
</dbReference>
<evidence type="ECO:0000259" key="6">
    <source>
        <dbReference type="PROSITE" id="PS50026"/>
    </source>
</evidence>
<accession>A0A0V1A3U5</accession>
<evidence type="ECO:0000256" key="3">
    <source>
        <dbReference type="ARBA" id="ARBA00023157"/>
    </source>
</evidence>
<dbReference type="CDD" id="cd00054">
    <property type="entry name" value="EGF_CA"/>
    <property type="match status" value="1"/>
</dbReference>
<gene>
    <name evidence="7" type="primary">FAT4</name>
    <name evidence="7" type="ORF">T12_8625</name>
</gene>
<dbReference type="PROSITE" id="PS50026">
    <property type="entry name" value="EGF_3"/>
    <property type="match status" value="2"/>
</dbReference>
<dbReference type="InterPro" id="IPR051022">
    <property type="entry name" value="Notch_Cell-Fate_Det"/>
</dbReference>
<dbReference type="SUPFAM" id="SSF57196">
    <property type="entry name" value="EGF/Laminin"/>
    <property type="match status" value="2"/>
</dbReference>
<dbReference type="OrthoDB" id="382013at2759"/>
<reference evidence="7 8" key="1">
    <citation type="submission" date="2015-01" db="EMBL/GenBank/DDBJ databases">
        <title>Evolution of Trichinella species and genotypes.</title>
        <authorList>
            <person name="Korhonen P.K."/>
            <person name="Edoardo P."/>
            <person name="Giuseppe L.R."/>
            <person name="Gasser R.B."/>
        </authorList>
    </citation>
    <scope>NUCLEOTIDE SEQUENCE [LARGE SCALE GENOMIC DNA]</scope>
    <source>
        <strain evidence="7">ISS2496</strain>
    </source>
</reference>
<protein>
    <submittedName>
        <fullName evidence="7">Protocadherin Fat 4</fullName>
    </submittedName>
</protein>
<evidence type="ECO:0000256" key="2">
    <source>
        <dbReference type="ARBA" id="ARBA00022737"/>
    </source>
</evidence>
<feature type="domain" description="EGF-like" evidence="6">
    <location>
        <begin position="232"/>
        <end position="268"/>
    </location>
</feature>
<dbReference type="PROSITE" id="PS00022">
    <property type="entry name" value="EGF_1"/>
    <property type="match status" value="1"/>
</dbReference>
<keyword evidence="2" id="KW-0677">Repeat</keyword>
<keyword evidence="1 4" id="KW-0245">EGF-like domain</keyword>
<proteinExistence type="predicted"/>
<evidence type="ECO:0000256" key="5">
    <source>
        <dbReference type="SAM" id="SignalP"/>
    </source>
</evidence>
<dbReference type="PANTHER" id="PTHR24049">
    <property type="entry name" value="CRUMBS FAMILY MEMBER"/>
    <property type="match status" value="1"/>
</dbReference>
<organism evidence="7 8">
    <name type="scientific">Trichinella patagoniensis</name>
    <dbReference type="NCBI Taxonomy" id="990121"/>
    <lineage>
        <taxon>Eukaryota</taxon>
        <taxon>Metazoa</taxon>
        <taxon>Ecdysozoa</taxon>
        <taxon>Nematoda</taxon>
        <taxon>Enoplea</taxon>
        <taxon>Dorylaimia</taxon>
        <taxon>Trichinellida</taxon>
        <taxon>Trichinellidae</taxon>
        <taxon>Trichinella</taxon>
    </lineage>
</organism>
<keyword evidence="5" id="KW-0732">Signal</keyword>
<name>A0A0V1A3U5_9BILA</name>
<dbReference type="STRING" id="990121.A0A0V1A3U5"/>
<dbReference type="GO" id="GO:0016020">
    <property type="term" value="C:membrane"/>
    <property type="evidence" value="ECO:0007669"/>
    <property type="project" value="UniProtKB-SubCell"/>
</dbReference>
<feature type="disulfide bond" evidence="4">
    <location>
        <begin position="258"/>
        <end position="267"/>
    </location>
</feature>
<feature type="chain" id="PRO_5006874210" evidence="5">
    <location>
        <begin position="21"/>
        <end position="310"/>
    </location>
</feature>
<dbReference type="PANTHER" id="PTHR24049:SF35">
    <property type="entry name" value="EGF-LIKE DOMAIN-CONTAINING PROTEIN"/>
    <property type="match status" value="1"/>
</dbReference>
<evidence type="ECO:0000256" key="1">
    <source>
        <dbReference type="ARBA" id="ARBA00022536"/>
    </source>
</evidence>